<dbReference type="NCBIfam" id="TIGR02622">
    <property type="entry name" value="CDP_4_6_dhtase"/>
    <property type="match status" value="1"/>
</dbReference>
<dbReference type="Pfam" id="PF16363">
    <property type="entry name" value="GDP_Man_Dehyd"/>
    <property type="match status" value="1"/>
</dbReference>
<dbReference type="InterPro" id="IPR013445">
    <property type="entry name" value="CDP_4_6_deHydtase"/>
</dbReference>
<reference evidence="2 3" key="1">
    <citation type="submission" date="2020-12" db="EMBL/GenBank/DDBJ databases">
        <title>FDA dAtabase for Regulatory Grade micrObial Sequences (FDA-ARGOS): Supporting development and validation of Infectious Disease Dx tests.</title>
        <authorList>
            <person name="Sproer C."/>
            <person name="Gronow S."/>
            <person name="Severitt S."/>
            <person name="Schroder I."/>
            <person name="Tallon L."/>
            <person name="Sadzewicz L."/>
            <person name="Zhao X."/>
            <person name="Boylan J."/>
            <person name="Ott S."/>
            <person name="Bowen H."/>
            <person name="Vavikolanu K."/>
            <person name="Mehta A."/>
            <person name="Aluvathingal J."/>
            <person name="Nadendla S."/>
            <person name="Lowell S."/>
            <person name="Myers T."/>
            <person name="Yan Y."/>
            <person name="Sichtig H."/>
        </authorList>
    </citation>
    <scope>NUCLEOTIDE SEQUENCE [LARGE SCALE GENOMIC DNA]</scope>
    <source>
        <strain evidence="2 3">FDAARGOS_986</strain>
    </source>
</reference>
<dbReference type="SUPFAM" id="SSF51735">
    <property type="entry name" value="NAD(P)-binding Rossmann-fold domains"/>
    <property type="match status" value="1"/>
</dbReference>
<organism evidence="2 3">
    <name type="scientific">Aeromonas jandaei</name>
    <dbReference type="NCBI Taxonomy" id="650"/>
    <lineage>
        <taxon>Bacteria</taxon>
        <taxon>Pseudomonadati</taxon>
        <taxon>Pseudomonadota</taxon>
        <taxon>Gammaproteobacteria</taxon>
        <taxon>Aeromonadales</taxon>
        <taxon>Aeromonadaceae</taxon>
        <taxon>Aeromonas</taxon>
    </lineage>
</organism>
<name>A0A7T4AAT2_AERJA</name>
<dbReference type="EC" id="4.2.1.45" evidence="2"/>
<dbReference type="InterPro" id="IPR016040">
    <property type="entry name" value="NAD(P)-bd_dom"/>
</dbReference>
<evidence type="ECO:0000259" key="1">
    <source>
        <dbReference type="Pfam" id="PF16363"/>
    </source>
</evidence>
<dbReference type="Gene3D" id="3.90.25.10">
    <property type="entry name" value="UDP-galactose 4-epimerase, domain 1"/>
    <property type="match status" value="1"/>
</dbReference>
<keyword evidence="3" id="KW-1185">Reference proteome</keyword>
<evidence type="ECO:0000313" key="3">
    <source>
        <dbReference type="Proteomes" id="UP000595481"/>
    </source>
</evidence>
<evidence type="ECO:0000313" key="2">
    <source>
        <dbReference type="EMBL" id="QQB20426.1"/>
    </source>
</evidence>
<keyword evidence="2" id="KW-0456">Lyase</keyword>
<dbReference type="EMBL" id="CP066092">
    <property type="protein sequence ID" value="QQB20426.1"/>
    <property type="molecule type" value="Genomic_DNA"/>
</dbReference>
<dbReference type="PANTHER" id="PTHR43000">
    <property type="entry name" value="DTDP-D-GLUCOSE 4,6-DEHYDRATASE-RELATED"/>
    <property type="match status" value="1"/>
</dbReference>
<dbReference type="Proteomes" id="UP000595481">
    <property type="component" value="Chromosome"/>
</dbReference>
<protein>
    <submittedName>
        <fullName evidence="2">CDP-glucose 4,6-dehydratase</fullName>
        <ecNumber evidence="2">4.2.1.45</ecNumber>
    </submittedName>
</protein>
<gene>
    <name evidence="2" type="primary">rfbG</name>
    <name evidence="2" type="ORF">I6H43_02465</name>
</gene>
<dbReference type="Gene3D" id="3.40.50.720">
    <property type="entry name" value="NAD(P)-binding Rossmann-like Domain"/>
    <property type="match status" value="1"/>
</dbReference>
<proteinExistence type="predicted"/>
<sequence length="367" mass="40731">MGQSQGSLEGMGMTQRIDASFWAGKRVLVTGHTGFKGSWLTLWLHRLGADVSGISLAPSSTPNLFDAAEIAKICRHHICDICTPEYFVPLVNTVRPEIVFHLAAQSLVREGYREPARTFETNLMGSVYLLDTLRTLDSVKSVVMVTTDKVYYNQESVWPYRETDRLGGHDPYSASKAASELVISCYREAFLAARGVAIATARAGNVIGGGDWSADRLIPDAVRAWQGGQTLSIRRPEAVRPWQHVLEPIAAYMVLAQRLYQEPRLSGAYNFGPDSRDAASVAQVVDLAAFSYGLNQKAWRLVGEPGPHETSWLALETAKARHTLNISPRWPLSQAVEKTMSWYRDWYQGAGARDLCEQQIKAYEAQP</sequence>
<feature type="domain" description="NAD(P)-binding" evidence="1">
    <location>
        <begin position="28"/>
        <end position="258"/>
    </location>
</feature>
<dbReference type="GO" id="GO:0047733">
    <property type="term" value="F:CDP-glucose 4,6-dehydratase activity"/>
    <property type="evidence" value="ECO:0007669"/>
    <property type="project" value="UniProtKB-EC"/>
</dbReference>
<accession>A0A7T4AAT2</accession>
<dbReference type="InterPro" id="IPR036291">
    <property type="entry name" value="NAD(P)-bd_dom_sf"/>
</dbReference>